<sequence length="321" mass="34343">RSRSRSRRPAIHDARVTAPAAAVALLAGAIMAVGDEPARPAGPLPQALEISSGAVRIAYPSTWQPLSDAESPAGLSLQAPLGLAPRPGVEAQPHSRLFAGMVPESGPSLLPLDLERRIERTGNRETVRLGTHEAYRYRDVTLSGQDVASTLYTVPTSGGVAMIACSAPRFVDTLEGQCEAMATTLRLSGVESLPLGPNAAYGRLVSGVLVRLDDARRHGRQWLRLAKRAPGQARRAADLETAFRGAAARLASSGSRAGTGEIHRALVESLRGIRNGYGELATAAAAGDRRRYDAARRIVSAREARLSRVLERMRRLGYRLR</sequence>
<dbReference type="EMBL" id="CADCVJ010000019">
    <property type="protein sequence ID" value="CAA9463001.1"/>
    <property type="molecule type" value="Genomic_DNA"/>
</dbReference>
<organism evidence="1">
    <name type="scientific">uncultured Solirubrobacteraceae bacterium</name>
    <dbReference type="NCBI Taxonomy" id="1162706"/>
    <lineage>
        <taxon>Bacteria</taxon>
        <taxon>Bacillati</taxon>
        <taxon>Actinomycetota</taxon>
        <taxon>Thermoleophilia</taxon>
        <taxon>Solirubrobacterales</taxon>
        <taxon>Solirubrobacteraceae</taxon>
        <taxon>environmental samples</taxon>
    </lineage>
</organism>
<name>A0A6J4R3B8_9ACTN</name>
<feature type="non-terminal residue" evidence="1">
    <location>
        <position position="1"/>
    </location>
</feature>
<gene>
    <name evidence="1" type="ORF">AVDCRST_MAG38-341</name>
</gene>
<reference evidence="1" key="1">
    <citation type="submission" date="2020-02" db="EMBL/GenBank/DDBJ databases">
        <authorList>
            <person name="Meier V. D."/>
        </authorList>
    </citation>
    <scope>NUCLEOTIDE SEQUENCE</scope>
    <source>
        <strain evidence="1">AVDCRST_MAG38</strain>
    </source>
</reference>
<dbReference type="AlphaFoldDB" id="A0A6J4R3B8"/>
<proteinExistence type="predicted"/>
<accession>A0A6J4R3B8</accession>
<protein>
    <submittedName>
        <fullName evidence="1">Uncharacterized protein</fullName>
    </submittedName>
</protein>
<evidence type="ECO:0000313" key="1">
    <source>
        <dbReference type="EMBL" id="CAA9463001.1"/>
    </source>
</evidence>